<evidence type="ECO:0000256" key="1">
    <source>
        <dbReference type="ARBA" id="ARBA00006752"/>
    </source>
</evidence>
<gene>
    <name evidence="6" type="ORF">RFI_03230</name>
</gene>
<keyword evidence="7" id="KW-1185">Reference proteome</keyword>
<dbReference type="PANTHER" id="PTHR11937">
    <property type="entry name" value="ACTIN"/>
    <property type="match status" value="1"/>
</dbReference>
<evidence type="ECO:0000313" key="7">
    <source>
        <dbReference type="Proteomes" id="UP000023152"/>
    </source>
</evidence>
<evidence type="ECO:0000256" key="2">
    <source>
        <dbReference type="ARBA" id="ARBA00022741"/>
    </source>
</evidence>
<dbReference type="OrthoDB" id="6220758at2759"/>
<dbReference type="AlphaFoldDB" id="X6P703"/>
<evidence type="ECO:0000313" key="6">
    <source>
        <dbReference type="EMBL" id="ETO33859.1"/>
    </source>
</evidence>
<evidence type="ECO:0000256" key="4">
    <source>
        <dbReference type="ARBA" id="ARBA00022840"/>
    </source>
</evidence>
<comment type="caution">
    <text evidence="6">The sequence shown here is derived from an EMBL/GenBank/DDBJ whole genome shotgun (WGS) entry which is preliminary data.</text>
</comment>
<keyword evidence="2" id="KW-0547">Nucleotide-binding</keyword>
<keyword evidence="4" id="KW-0067">ATP-binding</keyword>
<proteinExistence type="inferred from homology"/>
<dbReference type="EMBL" id="ASPP01003082">
    <property type="protein sequence ID" value="ETO33859.1"/>
    <property type="molecule type" value="Genomic_DNA"/>
</dbReference>
<evidence type="ECO:0000256" key="5">
    <source>
        <dbReference type="ARBA" id="ARBA00049360"/>
    </source>
</evidence>
<name>X6P703_RETFI</name>
<dbReference type="Proteomes" id="UP000023152">
    <property type="component" value="Unassembled WGS sequence"/>
</dbReference>
<dbReference type="Gene3D" id="3.30.420.40">
    <property type="match status" value="2"/>
</dbReference>
<dbReference type="Pfam" id="PF00022">
    <property type="entry name" value="Actin"/>
    <property type="match status" value="1"/>
</dbReference>
<dbReference type="GO" id="GO:0016787">
    <property type="term" value="F:hydrolase activity"/>
    <property type="evidence" value="ECO:0007669"/>
    <property type="project" value="UniProtKB-KW"/>
</dbReference>
<comment type="catalytic activity">
    <reaction evidence="5">
        <text>ATP + H2O = ADP + phosphate + H(+)</text>
        <dbReference type="Rhea" id="RHEA:13065"/>
        <dbReference type="ChEBI" id="CHEBI:15377"/>
        <dbReference type="ChEBI" id="CHEBI:15378"/>
        <dbReference type="ChEBI" id="CHEBI:30616"/>
        <dbReference type="ChEBI" id="CHEBI:43474"/>
        <dbReference type="ChEBI" id="CHEBI:456216"/>
    </reaction>
</comment>
<protein>
    <recommendedName>
        <fullName evidence="8">Actin</fullName>
    </recommendedName>
</protein>
<accession>X6P703</accession>
<comment type="similarity">
    <text evidence="1">Belongs to the actin family.</text>
</comment>
<dbReference type="InterPro" id="IPR043129">
    <property type="entry name" value="ATPase_NBD"/>
</dbReference>
<dbReference type="FunFam" id="3.30.420.40:FF:000058">
    <property type="entry name" value="Putative actin-related protein 5"/>
    <property type="match status" value="1"/>
</dbReference>
<dbReference type="InterPro" id="IPR004000">
    <property type="entry name" value="Actin"/>
</dbReference>
<evidence type="ECO:0000256" key="3">
    <source>
        <dbReference type="ARBA" id="ARBA00022801"/>
    </source>
</evidence>
<dbReference type="SUPFAM" id="SSF53067">
    <property type="entry name" value="Actin-like ATPase domain"/>
    <property type="match status" value="1"/>
</dbReference>
<organism evidence="6 7">
    <name type="scientific">Reticulomyxa filosa</name>
    <dbReference type="NCBI Taxonomy" id="46433"/>
    <lineage>
        <taxon>Eukaryota</taxon>
        <taxon>Sar</taxon>
        <taxon>Rhizaria</taxon>
        <taxon>Retaria</taxon>
        <taxon>Foraminifera</taxon>
        <taxon>Monothalamids</taxon>
        <taxon>Reticulomyxidae</taxon>
        <taxon>Reticulomyxa</taxon>
    </lineage>
</organism>
<dbReference type="GO" id="GO:0005524">
    <property type="term" value="F:ATP binding"/>
    <property type="evidence" value="ECO:0007669"/>
    <property type="project" value="UniProtKB-KW"/>
</dbReference>
<reference evidence="6 7" key="1">
    <citation type="journal article" date="2013" name="Curr. Biol.">
        <title>The Genome of the Foraminiferan Reticulomyxa filosa.</title>
        <authorList>
            <person name="Glockner G."/>
            <person name="Hulsmann N."/>
            <person name="Schleicher M."/>
            <person name="Noegel A.A."/>
            <person name="Eichinger L."/>
            <person name="Gallinger C."/>
            <person name="Pawlowski J."/>
            <person name="Sierra R."/>
            <person name="Euteneuer U."/>
            <person name="Pillet L."/>
            <person name="Moustafa A."/>
            <person name="Platzer M."/>
            <person name="Groth M."/>
            <person name="Szafranski K."/>
            <person name="Schliwa M."/>
        </authorList>
    </citation>
    <scope>NUCLEOTIDE SEQUENCE [LARGE SCALE GENOMIC DNA]</scope>
</reference>
<sequence length="222" mass="25067">MKESLCQVKTIPLNFSEEIYPPPIHQYMKEAFHSNSSSLVDEKAPIDTGYTYTLPDGYVIDFAKQSSTWNNNGNNNENDKNHSYIICERVFADTVDGLSNDKSKSHTFAKNKYKARGLCGMALDSLFACDMEVRAALCNNVVICGGSSRYVGFVERLLKEVLCYLPTSLQIKACYFDTLQERSFAVWMGGSILASIDNFQDQWITKHEFEEHGCAIVHKKCP</sequence>
<evidence type="ECO:0008006" key="8">
    <source>
        <dbReference type="Google" id="ProtNLM"/>
    </source>
</evidence>
<keyword evidence="3" id="KW-0378">Hydrolase</keyword>